<dbReference type="InterPro" id="IPR032675">
    <property type="entry name" value="LRR_dom_sf"/>
</dbReference>
<proteinExistence type="predicted"/>
<evidence type="ECO:0008006" key="4">
    <source>
        <dbReference type="Google" id="ProtNLM"/>
    </source>
</evidence>
<sequence length="364" mass="41854">MLKLSGCKRCKEISSLGQLKFLRHLELIGFLELECIGPTFYGVEINGNIQVFPSLKELVLEEMCSLIEWKGDEVGERLFPMLEKLRITKCPLFKSTPTQFEILRELRIERVDNEMPLLNLCNNLTSHVSLFVSNVKELICLPDEMLRNNDSLQHLWISGSGEFHELPQSLYNLHSLKSLVIESCTNFSSFVVPCGENYLTSLQSFLLRKCNGLISLPSGVLEQCRSLSILTVRNCNNLVSLPLHVWEMPSLSYLDISQCPKLISVPAGGLHCLTRLRHLEIGPFSEMVDFEVFQLIFNGIQQLLSFRILRVYKHGHWDSLPYQLVQLSALTEIFIFDFRIEALPHRFDNLTSLEKLWLVRSKRL</sequence>
<keyword evidence="1" id="KW-0611">Plant defense</keyword>
<dbReference type="PANTHER" id="PTHR36766:SF70">
    <property type="entry name" value="DISEASE RESISTANCE PROTEIN RGA4"/>
    <property type="match status" value="1"/>
</dbReference>
<evidence type="ECO:0000313" key="2">
    <source>
        <dbReference type="EMBL" id="KAK4724920.1"/>
    </source>
</evidence>
<name>A0AAV9LJ97_9SOLN</name>
<keyword evidence="3" id="KW-1185">Reference proteome</keyword>
<dbReference type="SUPFAM" id="SSF52058">
    <property type="entry name" value="L domain-like"/>
    <property type="match status" value="2"/>
</dbReference>
<protein>
    <recommendedName>
        <fullName evidence="4">Disease resistance protein</fullName>
    </recommendedName>
</protein>
<dbReference type="GO" id="GO:0006952">
    <property type="term" value="P:defense response"/>
    <property type="evidence" value="ECO:0007669"/>
    <property type="project" value="UniProtKB-KW"/>
</dbReference>
<comment type="caution">
    <text evidence="2">The sequence shown here is derived from an EMBL/GenBank/DDBJ whole genome shotgun (WGS) entry which is preliminary data.</text>
</comment>
<dbReference type="PANTHER" id="PTHR36766">
    <property type="entry name" value="PLANT BROAD-SPECTRUM MILDEW RESISTANCE PROTEIN RPW8"/>
    <property type="match status" value="1"/>
</dbReference>
<gene>
    <name evidence="2" type="ORF">R3W88_027699</name>
</gene>
<dbReference type="Gene3D" id="3.80.10.10">
    <property type="entry name" value="Ribonuclease Inhibitor"/>
    <property type="match status" value="2"/>
</dbReference>
<reference evidence="2 3" key="1">
    <citation type="submission" date="2023-10" db="EMBL/GenBank/DDBJ databases">
        <title>Genome-Wide Identification Analysis in wild type Solanum Pinnatisectum Reveals Some Genes Defensing Phytophthora Infestans.</title>
        <authorList>
            <person name="Sun C."/>
        </authorList>
    </citation>
    <scope>NUCLEOTIDE SEQUENCE [LARGE SCALE GENOMIC DNA]</scope>
    <source>
        <strain evidence="2">LQN</strain>
        <tissue evidence="2">Leaf</tissue>
    </source>
</reference>
<accession>A0AAV9LJ97</accession>
<evidence type="ECO:0000256" key="1">
    <source>
        <dbReference type="ARBA" id="ARBA00022821"/>
    </source>
</evidence>
<dbReference type="EMBL" id="JAWPEI010000006">
    <property type="protein sequence ID" value="KAK4724920.1"/>
    <property type="molecule type" value="Genomic_DNA"/>
</dbReference>
<dbReference type="Proteomes" id="UP001311915">
    <property type="component" value="Unassembled WGS sequence"/>
</dbReference>
<organism evidence="2 3">
    <name type="scientific">Solanum pinnatisectum</name>
    <name type="common">tansyleaf nightshade</name>
    <dbReference type="NCBI Taxonomy" id="50273"/>
    <lineage>
        <taxon>Eukaryota</taxon>
        <taxon>Viridiplantae</taxon>
        <taxon>Streptophyta</taxon>
        <taxon>Embryophyta</taxon>
        <taxon>Tracheophyta</taxon>
        <taxon>Spermatophyta</taxon>
        <taxon>Magnoliopsida</taxon>
        <taxon>eudicotyledons</taxon>
        <taxon>Gunneridae</taxon>
        <taxon>Pentapetalae</taxon>
        <taxon>asterids</taxon>
        <taxon>lamiids</taxon>
        <taxon>Solanales</taxon>
        <taxon>Solanaceae</taxon>
        <taxon>Solanoideae</taxon>
        <taxon>Solaneae</taxon>
        <taxon>Solanum</taxon>
    </lineage>
</organism>
<evidence type="ECO:0000313" key="3">
    <source>
        <dbReference type="Proteomes" id="UP001311915"/>
    </source>
</evidence>
<dbReference type="AlphaFoldDB" id="A0AAV9LJ97"/>